<evidence type="ECO:0000313" key="2">
    <source>
        <dbReference type="Proteomes" id="UP000001072"/>
    </source>
</evidence>
<dbReference type="VEuPathDB" id="FungiDB:MELLADRAFT_112340"/>
<dbReference type="KEGG" id="mlr:MELLADRAFT_112340"/>
<protein>
    <submittedName>
        <fullName evidence="1">Uncharacterized protein</fullName>
    </submittedName>
</protein>
<gene>
    <name evidence="1" type="ORF">MELLADRAFT_112340</name>
</gene>
<dbReference type="HOGENOM" id="CLU_1611146_0_0_1"/>
<dbReference type="RefSeq" id="XP_007416867.1">
    <property type="nucleotide sequence ID" value="XM_007416805.1"/>
</dbReference>
<dbReference type="EMBL" id="GL883153">
    <property type="protein sequence ID" value="EGF99879.1"/>
    <property type="molecule type" value="Genomic_DNA"/>
</dbReference>
<accession>F4S660</accession>
<dbReference type="Proteomes" id="UP000001072">
    <property type="component" value="Unassembled WGS sequence"/>
</dbReference>
<evidence type="ECO:0000313" key="1">
    <source>
        <dbReference type="EMBL" id="EGF99879.1"/>
    </source>
</evidence>
<reference evidence="2" key="1">
    <citation type="journal article" date="2011" name="Proc. Natl. Acad. Sci. U.S.A.">
        <title>Obligate biotrophy features unraveled by the genomic analysis of rust fungi.</title>
        <authorList>
            <person name="Duplessis S."/>
            <person name="Cuomo C.A."/>
            <person name="Lin Y.-C."/>
            <person name="Aerts A."/>
            <person name="Tisserant E."/>
            <person name="Veneault-Fourrey C."/>
            <person name="Joly D.L."/>
            <person name="Hacquard S."/>
            <person name="Amselem J."/>
            <person name="Cantarel B.L."/>
            <person name="Chiu R."/>
            <person name="Coutinho P.M."/>
            <person name="Feau N."/>
            <person name="Field M."/>
            <person name="Frey P."/>
            <person name="Gelhaye E."/>
            <person name="Goldberg J."/>
            <person name="Grabherr M.G."/>
            <person name="Kodira C.D."/>
            <person name="Kohler A."/>
            <person name="Kuees U."/>
            <person name="Lindquist E.A."/>
            <person name="Lucas S.M."/>
            <person name="Mago R."/>
            <person name="Mauceli E."/>
            <person name="Morin E."/>
            <person name="Murat C."/>
            <person name="Pangilinan J.L."/>
            <person name="Park R."/>
            <person name="Pearson M."/>
            <person name="Quesneville H."/>
            <person name="Rouhier N."/>
            <person name="Sakthikumar S."/>
            <person name="Salamov A.A."/>
            <person name="Schmutz J."/>
            <person name="Selles B."/>
            <person name="Shapiro H."/>
            <person name="Tanguay P."/>
            <person name="Tuskan G.A."/>
            <person name="Henrissat B."/>
            <person name="Van de Peer Y."/>
            <person name="Rouze P."/>
            <person name="Ellis J.G."/>
            <person name="Dodds P.N."/>
            <person name="Schein J.E."/>
            <person name="Zhong S."/>
            <person name="Hamelin R.C."/>
            <person name="Grigoriev I.V."/>
            <person name="Szabo L.J."/>
            <person name="Martin F."/>
        </authorList>
    </citation>
    <scope>NUCLEOTIDE SEQUENCE [LARGE SCALE GENOMIC DNA]</scope>
    <source>
        <strain evidence="2">98AG31 / pathotype 3-4-7</strain>
    </source>
</reference>
<dbReference type="InParanoid" id="F4S660"/>
<name>F4S660_MELLP</name>
<keyword evidence="2" id="KW-1185">Reference proteome</keyword>
<dbReference type="AlphaFoldDB" id="F4S660"/>
<proteinExistence type="predicted"/>
<sequence length="165" mass="19048">MSASKTAGTAILQCLIIKYIEECWNGYKMSLVNTQQDSILEIKPKTLVVLRNFLQDRMFLKTLMAFKIVMVTFVGFSQVSGLINQATSQCEHNSRRIYHTENGRKCGVVLWDPKARCPHWGSYCEVITNVRFWECCETDCKAEWQERDCNRAHEVCRICHPTSTS</sequence>
<organism evidence="2">
    <name type="scientific">Melampsora larici-populina (strain 98AG31 / pathotype 3-4-7)</name>
    <name type="common">Poplar leaf rust fungus</name>
    <dbReference type="NCBI Taxonomy" id="747676"/>
    <lineage>
        <taxon>Eukaryota</taxon>
        <taxon>Fungi</taxon>
        <taxon>Dikarya</taxon>
        <taxon>Basidiomycota</taxon>
        <taxon>Pucciniomycotina</taxon>
        <taxon>Pucciniomycetes</taxon>
        <taxon>Pucciniales</taxon>
        <taxon>Melampsoraceae</taxon>
        <taxon>Melampsora</taxon>
    </lineage>
</organism>
<dbReference type="GeneID" id="18924645"/>